<dbReference type="InterPro" id="IPR001611">
    <property type="entry name" value="Leu-rich_rpt"/>
</dbReference>
<dbReference type="SMART" id="SM00365">
    <property type="entry name" value="LRR_SD22"/>
    <property type="match status" value="6"/>
</dbReference>
<dbReference type="EMBL" id="CAXDID020000019">
    <property type="protein sequence ID" value="CAL5985844.1"/>
    <property type="molecule type" value="Genomic_DNA"/>
</dbReference>
<evidence type="ECO:0000313" key="4">
    <source>
        <dbReference type="Proteomes" id="UP001642409"/>
    </source>
</evidence>
<sequence>MKKCMKPDSDTNQKVNDAKQEFKDNKKVKLEVVTNIVSEEECRLQNHEIIDKYKSSVENCSLKIEDDESVTSLKFVDCISIYELTVMKCQNVKFTDIPLQVKTLCVYDSEIDCKGLDQMKQLTDLCIENNLVFNIQDLKFNQLTQLTYLMLSQCNIKTVKQLKVLKNLEYLNLSSNKIQKINGMEFLIHLYHLDLSKNQIKNIDCLKVLVNLSKLKLESNQIKSLNKLQNLTNLLFLNADCNQIKTLEPLKNLKQLIELSVNNNQLQNLEAIEYLFTLQVFNAQYNNIKDFSPLKYHFHKEEYNLDPQK</sequence>
<dbReference type="InterPro" id="IPR032675">
    <property type="entry name" value="LRR_dom_sf"/>
</dbReference>
<dbReference type="PANTHER" id="PTHR46652:SF3">
    <property type="entry name" value="LEUCINE-RICH REPEAT-CONTAINING PROTEIN 9"/>
    <property type="match status" value="1"/>
</dbReference>
<dbReference type="PROSITE" id="PS51450">
    <property type="entry name" value="LRR"/>
    <property type="match status" value="4"/>
</dbReference>
<dbReference type="Gene3D" id="3.80.10.10">
    <property type="entry name" value="Ribonuclease Inhibitor"/>
    <property type="match status" value="1"/>
</dbReference>
<keyword evidence="1" id="KW-0433">Leucine-rich repeat</keyword>
<gene>
    <name evidence="3" type="ORF">HINF_LOCUS9127</name>
</gene>
<dbReference type="SUPFAM" id="SSF52058">
    <property type="entry name" value="L domain-like"/>
    <property type="match status" value="1"/>
</dbReference>
<organism evidence="3 4">
    <name type="scientific">Hexamita inflata</name>
    <dbReference type="NCBI Taxonomy" id="28002"/>
    <lineage>
        <taxon>Eukaryota</taxon>
        <taxon>Metamonada</taxon>
        <taxon>Diplomonadida</taxon>
        <taxon>Hexamitidae</taxon>
        <taxon>Hexamitinae</taxon>
        <taxon>Hexamita</taxon>
    </lineage>
</organism>
<dbReference type="InterPro" id="IPR025875">
    <property type="entry name" value="Leu-rich_rpt_4"/>
</dbReference>
<evidence type="ECO:0000313" key="3">
    <source>
        <dbReference type="EMBL" id="CAL5985844.1"/>
    </source>
</evidence>
<dbReference type="InterPro" id="IPR003591">
    <property type="entry name" value="Leu-rich_rpt_typical-subtyp"/>
</dbReference>
<protein>
    <submittedName>
        <fullName evidence="3">Leucine-rich_repeat-containing protein</fullName>
    </submittedName>
</protein>
<dbReference type="SMART" id="SM00369">
    <property type="entry name" value="LRR_TYP"/>
    <property type="match status" value="4"/>
</dbReference>
<dbReference type="Pfam" id="PF12799">
    <property type="entry name" value="LRR_4"/>
    <property type="match status" value="1"/>
</dbReference>
<evidence type="ECO:0000256" key="2">
    <source>
        <dbReference type="ARBA" id="ARBA00022737"/>
    </source>
</evidence>
<keyword evidence="2" id="KW-0677">Repeat</keyword>
<evidence type="ECO:0000256" key="1">
    <source>
        <dbReference type="ARBA" id="ARBA00022614"/>
    </source>
</evidence>
<dbReference type="Proteomes" id="UP001642409">
    <property type="component" value="Unassembled WGS sequence"/>
</dbReference>
<proteinExistence type="predicted"/>
<name>A0ABP1H4F5_9EUKA</name>
<keyword evidence="4" id="KW-1185">Reference proteome</keyword>
<accession>A0ABP1H4F5</accession>
<reference evidence="3 4" key="1">
    <citation type="submission" date="2024-07" db="EMBL/GenBank/DDBJ databases">
        <authorList>
            <person name="Akdeniz Z."/>
        </authorList>
    </citation>
    <scope>NUCLEOTIDE SEQUENCE [LARGE SCALE GENOMIC DNA]</scope>
</reference>
<dbReference type="PANTHER" id="PTHR46652">
    <property type="entry name" value="LEUCINE-RICH REPEAT AND IQ DOMAIN-CONTAINING PROTEIN 1-RELATED"/>
    <property type="match status" value="1"/>
</dbReference>
<dbReference type="InterPro" id="IPR050836">
    <property type="entry name" value="SDS22/Internalin_LRR"/>
</dbReference>
<comment type="caution">
    <text evidence="3">The sequence shown here is derived from an EMBL/GenBank/DDBJ whole genome shotgun (WGS) entry which is preliminary data.</text>
</comment>